<dbReference type="OMA" id="QDSINTH"/>
<protein>
    <submittedName>
        <fullName evidence="2">Uncharacterized protein</fullName>
    </submittedName>
</protein>
<dbReference type="Proteomes" id="UP000029665">
    <property type="component" value="Unassembled WGS sequence"/>
</dbReference>
<dbReference type="AlphaFoldDB" id="A0A060T0K6"/>
<dbReference type="EMBL" id="CCBP010000629">
    <property type="protein sequence ID" value="CDO78069.1"/>
    <property type="molecule type" value="Genomic_DNA"/>
</dbReference>
<evidence type="ECO:0000313" key="2">
    <source>
        <dbReference type="EMBL" id="CDO78069.1"/>
    </source>
</evidence>
<evidence type="ECO:0000256" key="1">
    <source>
        <dbReference type="SAM" id="MobiDB-lite"/>
    </source>
</evidence>
<evidence type="ECO:0000313" key="3">
    <source>
        <dbReference type="Proteomes" id="UP000029665"/>
    </source>
</evidence>
<proteinExistence type="predicted"/>
<comment type="caution">
    <text evidence="2">The sequence shown here is derived from an EMBL/GenBank/DDBJ whole genome shotgun (WGS) entry which is preliminary data.</text>
</comment>
<organism evidence="2 3">
    <name type="scientific">Pycnoporus cinnabarinus</name>
    <name type="common">Cinnabar-red polypore</name>
    <name type="synonym">Trametes cinnabarina</name>
    <dbReference type="NCBI Taxonomy" id="5643"/>
    <lineage>
        <taxon>Eukaryota</taxon>
        <taxon>Fungi</taxon>
        <taxon>Dikarya</taxon>
        <taxon>Basidiomycota</taxon>
        <taxon>Agaricomycotina</taxon>
        <taxon>Agaricomycetes</taxon>
        <taxon>Polyporales</taxon>
        <taxon>Polyporaceae</taxon>
        <taxon>Trametes</taxon>
    </lineage>
</organism>
<name>A0A060T0K6_PYCCI</name>
<dbReference type="HOGENOM" id="CLU_002498_9_1_1"/>
<gene>
    <name evidence="2" type="ORF">BN946_scf184708.g3</name>
</gene>
<dbReference type="STRING" id="5643.A0A060T0K6"/>
<feature type="region of interest" description="Disordered" evidence="1">
    <location>
        <begin position="116"/>
        <end position="153"/>
    </location>
</feature>
<keyword evidence="3" id="KW-1185">Reference proteome</keyword>
<accession>A0A060T0K6</accession>
<sequence>MSLGQQSPVDPPPVGTLTTATISSVTSIDNSRSGTVTAHMKEYNLNTYKHHLLGDYTPSIRSVGTLDSYTTRNGELEHRNGKRRFDRTSKKNFVPQLADIERREDNLRRIAHAVADMSESPSAGEADTYRHAPENSSSTSRGDTLPFSDPEDLAAFPASDHHHIAKSQKNFVYLPHHLHRHQGDPALKDFLPKLQTHLLACLRDNLTATNNTFTESDRRDLIIENDRIYSHQFLRINYTTYDVRRGQDLVNPSTERCDIMMLANEGLHTSDTSDNNTTGRLFWYARVLGIYHANIVDLRNGPLAIPRRMEFLFVRWFGRDPEWKAGWTVRRLDQIGFVPESDPDAFGFVNPGDVIRACHLIPAFAKGRTNLLLGKSKIARPSGACDDWERFYVNRDVTICLPEHLSTDLSSVLDKIC</sequence>
<dbReference type="OrthoDB" id="3267098at2759"/>
<reference evidence="2" key="1">
    <citation type="submission" date="2014-01" db="EMBL/GenBank/DDBJ databases">
        <title>The genome of the white-rot fungus Pycnoporus cinnabarinus: a basidiomycete model with a versatile arsenal for lignocellulosic biomass breakdown.</title>
        <authorList>
            <person name="Levasseur A."/>
            <person name="Lomascolo A."/>
            <person name="Ruiz-Duenas F.J."/>
            <person name="Uzan E."/>
            <person name="Piumi F."/>
            <person name="Kues U."/>
            <person name="Ram A.F.J."/>
            <person name="Murat C."/>
            <person name="Haon M."/>
            <person name="Benoit I."/>
            <person name="Arfi Y."/>
            <person name="Chevret D."/>
            <person name="Drula E."/>
            <person name="Kwon M.J."/>
            <person name="Gouret P."/>
            <person name="Lesage-Meessen L."/>
            <person name="Lombard V."/>
            <person name="Mariette J."/>
            <person name="Noirot C."/>
            <person name="Park J."/>
            <person name="Patyshakuliyeva A."/>
            <person name="Wieneger R.A.B."/>
            <person name="Wosten H.A.B."/>
            <person name="Martin F."/>
            <person name="Coutinho P.M."/>
            <person name="de Vries R."/>
            <person name="Martinez A.T."/>
            <person name="Klopp C."/>
            <person name="Pontarotti P."/>
            <person name="Henrissat B."/>
            <person name="Record E."/>
        </authorList>
    </citation>
    <scope>NUCLEOTIDE SEQUENCE [LARGE SCALE GENOMIC DNA]</scope>
    <source>
        <strain evidence="2">BRFM137</strain>
    </source>
</reference>